<evidence type="ECO:0000259" key="9">
    <source>
        <dbReference type="Pfam" id="PF03918"/>
    </source>
</evidence>
<feature type="transmembrane region" description="Helical" evidence="7">
    <location>
        <begin position="143"/>
        <end position="165"/>
    </location>
</feature>
<reference evidence="10 11" key="1">
    <citation type="submission" date="2019-09" db="EMBL/GenBank/DDBJ databases">
        <title>Whole-genome sequence of the purple sulfur bacterium Thiohalocapsa marina DSM 19078.</title>
        <authorList>
            <person name="Kyndt J.A."/>
            <person name="Meyer T.E."/>
        </authorList>
    </citation>
    <scope>NUCLEOTIDE SEQUENCE [LARGE SCALE GENOMIC DNA]</scope>
    <source>
        <strain evidence="10 11">DSM 19078</strain>
    </source>
</reference>
<dbReference type="FunFam" id="1.10.8.640:FF:000001">
    <property type="entry name" value="Cytochrome c-type biogenesis protein"/>
    <property type="match status" value="1"/>
</dbReference>
<dbReference type="GO" id="GO:0005886">
    <property type="term" value="C:plasma membrane"/>
    <property type="evidence" value="ECO:0007669"/>
    <property type="project" value="TreeGrafter"/>
</dbReference>
<feature type="transmembrane region" description="Helical" evidence="7">
    <location>
        <begin position="39"/>
        <end position="59"/>
    </location>
</feature>
<protein>
    <recommendedName>
        <fullName evidence="7">Cytochrome c-type biogenesis protein</fullName>
    </recommendedName>
</protein>
<dbReference type="OrthoDB" id="9804975at2"/>
<comment type="similarity">
    <text evidence="1 7">Belongs to the CcmH/CycL/Ccl2/NrfF family.</text>
</comment>
<dbReference type="GO" id="GO:0017004">
    <property type="term" value="P:cytochrome complex assembly"/>
    <property type="evidence" value="ECO:0007669"/>
    <property type="project" value="UniProtKB-KW"/>
</dbReference>
<dbReference type="EMBL" id="VWXX01000039">
    <property type="protein sequence ID" value="KAA6182908.1"/>
    <property type="molecule type" value="Genomic_DNA"/>
</dbReference>
<evidence type="ECO:0000256" key="5">
    <source>
        <dbReference type="ARBA" id="ARBA00022748"/>
    </source>
</evidence>
<evidence type="ECO:0000256" key="6">
    <source>
        <dbReference type="ARBA" id="ARBA00023004"/>
    </source>
</evidence>
<feature type="region of interest" description="Disordered" evidence="8">
    <location>
        <begin position="1"/>
        <end position="21"/>
    </location>
</feature>
<evidence type="ECO:0000256" key="3">
    <source>
        <dbReference type="ARBA" id="ARBA00022723"/>
    </source>
</evidence>
<keyword evidence="6 7" id="KW-0408">Iron</keyword>
<comment type="caution">
    <text evidence="10">The sequence shown here is derived from an EMBL/GenBank/DDBJ whole genome shotgun (WGS) entry which is preliminary data.</text>
</comment>
<dbReference type="InterPro" id="IPR038297">
    <property type="entry name" value="CcmH/CycL/NrfF/Ccl2_sf"/>
</dbReference>
<accession>A0A5M8FDF5</accession>
<keyword evidence="3 7" id="KW-0479">Metal-binding</keyword>
<keyword evidence="7" id="KW-0472">Membrane</keyword>
<evidence type="ECO:0000256" key="4">
    <source>
        <dbReference type="ARBA" id="ARBA00022729"/>
    </source>
</evidence>
<evidence type="ECO:0000313" key="10">
    <source>
        <dbReference type="EMBL" id="KAA6182908.1"/>
    </source>
</evidence>
<name>A0A5M8FDF5_9GAMM</name>
<feature type="domain" description="CcmH/CycL/Ccl2/NrfF N-terminal" evidence="9">
    <location>
        <begin position="48"/>
        <end position="187"/>
    </location>
</feature>
<dbReference type="AlphaFoldDB" id="A0A5M8FDF5"/>
<evidence type="ECO:0000256" key="2">
    <source>
        <dbReference type="ARBA" id="ARBA00022617"/>
    </source>
</evidence>
<gene>
    <name evidence="10" type="ORF">F2Q65_16990</name>
</gene>
<evidence type="ECO:0000256" key="1">
    <source>
        <dbReference type="ARBA" id="ARBA00010342"/>
    </source>
</evidence>
<proteinExistence type="inferred from homology"/>
<dbReference type="PANTHER" id="PTHR47870:SF1">
    <property type="entry name" value="CYTOCHROME C-TYPE BIOGENESIS PROTEIN CCMH"/>
    <property type="match status" value="1"/>
</dbReference>
<evidence type="ECO:0000313" key="11">
    <source>
        <dbReference type="Proteomes" id="UP000322981"/>
    </source>
</evidence>
<dbReference type="Gene3D" id="1.10.8.640">
    <property type="entry name" value="Cytochrome C biogenesis protein"/>
    <property type="match status" value="1"/>
</dbReference>
<evidence type="ECO:0000256" key="7">
    <source>
        <dbReference type="RuleBase" id="RU364112"/>
    </source>
</evidence>
<keyword evidence="7" id="KW-1133">Transmembrane helix</keyword>
<dbReference type="GO" id="GO:0046872">
    <property type="term" value="F:metal ion binding"/>
    <property type="evidence" value="ECO:0007669"/>
    <property type="project" value="UniProtKB-KW"/>
</dbReference>
<evidence type="ECO:0000256" key="8">
    <source>
        <dbReference type="SAM" id="MobiDB-lite"/>
    </source>
</evidence>
<dbReference type="PANTHER" id="PTHR47870">
    <property type="entry name" value="CYTOCHROME C-TYPE BIOGENESIS PROTEIN CCMH"/>
    <property type="match status" value="1"/>
</dbReference>
<dbReference type="Pfam" id="PF03918">
    <property type="entry name" value="CcmH"/>
    <property type="match status" value="1"/>
</dbReference>
<comment type="function">
    <text evidence="7">Possible subunit of a heme lyase.</text>
</comment>
<keyword evidence="2 7" id="KW-0349">Heme</keyword>
<dbReference type="InterPro" id="IPR051263">
    <property type="entry name" value="C-type_cytochrome_biogenesis"/>
</dbReference>
<sequence>MPSPTHPIRSRGPSGVPARPTIRPAASRLSHRFAFRPPFWLRHALLALLLLGGIAAQAYTLEEFTFDSPEQQAEFRELIGKLRCLVCQNESLAGSQAELAQDLRNEVYRMMRAGQTQDEILDFLIARYGDFVLYEPPLKPSTYVLWFGPFVLIGIGAVFMVRALLRKKATPESDITDAERKRLQELLAADGGNTEKSS</sequence>
<keyword evidence="11" id="KW-1185">Reference proteome</keyword>
<keyword evidence="7" id="KW-0812">Transmembrane</keyword>
<keyword evidence="5" id="KW-0201">Cytochrome c-type biogenesis</keyword>
<dbReference type="Proteomes" id="UP000322981">
    <property type="component" value="Unassembled WGS sequence"/>
</dbReference>
<keyword evidence="4 7" id="KW-0732">Signal</keyword>
<dbReference type="CDD" id="cd16378">
    <property type="entry name" value="CcmH_N"/>
    <property type="match status" value="1"/>
</dbReference>
<organism evidence="10 11">
    <name type="scientific">Thiohalocapsa marina</name>
    <dbReference type="NCBI Taxonomy" id="424902"/>
    <lineage>
        <taxon>Bacteria</taxon>
        <taxon>Pseudomonadati</taxon>
        <taxon>Pseudomonadota</taxon>
        <taxon>Gammaproteobacteria</taxon>
        <taxon>Chromatiales</taxon>
        <taxon>Chromatiaceae</taxon>
        <taxon>Thiohalocapsa</taxon>
    </lineage>
</organism>
<dbReference type="InterPro" id="IPR005616">
    <property type="entry name" value="CcmH/CycL/Ccl2/NrfF_N"/>
</dbReference>